<evidence type="ECO:0000313" key="4">
    <source>
        <dbReference type="EMBL" id="EMM7459552.1"/>
    </source>
</evidence>
<dbReference type="Proteomes" id="UP000885148">
    <property type="component" value="Unassembled WGS sequence"/>
</dbReference>
<reference evidence="6" key="5">
    <citation type="submission" date="2021-07" db="EMBL/GenBank/DDBJ databases">
        <authorList>
            <consortium name="NCBI Pathogen Detection Project"/>
        </authorList>
    </citation>
    <scope>NUCLEOTIDE SEQUENCE</scope>
    <source>
        <strain evidence="6">91871</strain>
    </source>
</reference>
<dbReference type="EMBL" id="ABLGCN030000013">
    <property type="protein sequence ID" value="EMM7459552.1"/>
    <property type="molecule type" value="Genomic_DNA"/>
</dbReference>
<dbReference type="EMBL" id="ABKLER030000046">
    <property type="protein sequence ID" value="EMN4147924.1"/>
    <property type="molecule type" value="Genomic_DNA"/>
</dbReference>
<dbReference type="RefSeq" id="WP_024196081.1">
    <property type="nucleotide sequence ID" value="NZ_AP026941.1"/>
</dbReference>
<dbReference type="Proteomes" id="UP001169574">
    <property type="component" value="Unassembled WGS sequence"/>
</dbReference>
<dbReference type="Proteomes" id="UP000215827">
    <property type="component" value="Unassembled WGS sequence"/>
</dbReference>
<reference evidence="7 10" key="1">
    <citation type="submission" date="2017-04" db="EMBL/GenBank/DDBJ databases">
        <title>Emergence of KPC-2-producing Citrobacter isolates from sediments of a Chinese river.</title>
        <authorList>
            <person name="Zheng B."/>
        </authorList>
    </citation>
    <scope>NUCLEOTIDE SEQUENCE [LARGE SCALE GENOMIC DNA]</scope>
    <source>
        <strain evidence="7 10">C191</strain>
    </source>
</reference>
<organism evidence="7 10">
    <name type="scientific">Citrobacter freundii</name>
    <dbReference type="NCBI Taxonomy" id="546"/>
    <lineage>
        <taxon>Bacteria</taxon>
        <taxon>Pseudomonadati</taxon>
        <taxon>Pseudomonadota</taxon>
        <taxon>Gammaproteobacteria</taxon>
        <taxon>Enterobacterales</taxon>
        <taxon>Enterobacteriaceae</taxon>
        <taxon>Citrobacter</taxon>
        <taxon>Citrobacter freundii complex</taxon>
    </lineage>
</organism>
<feature type="transmembrane region" description="Helical" evidence="1">
    <location>
        <begin position="46"/>
        <end position="65"/>
    </location>
</feature>
<dbReference type="EMBL" id="ABOSXX010000031">
    <property type="protein sequence ID" value="ELV3681863.1"/>
    <property type="molecule type" value="Genomic_DNA"/>
</dbReference>
<evidence type="ECO:0000256" key="1">
    <source>
        <dbReference type="SAM" id="Phobius"/>
    </source>
</evidence>
<dbReference type="EMBL" id="DAESCB010000023">
    <property type="protein sequence ID" value="HBH7044431.1"/>
    <property type="molecule type" value="Genomic_DNA"/>
</dbReference>
<geneLocation type="plasmid" evidence="12">
    <name>prhbstw-00370_2</name>
</geneLocation>
<dbReference type="EMBL" id="ABBJDF010000010">
    <property type="protein sequence ID" value="EHT9939003.1"/>
    <property type="molecule type" value="Genomic_DNA"/>
</dbReference>
<feature type="transmembrane region" description="Helical" evidence="1">
    <location>
        <begin position="108"/>
        <end position="126"/>
    </location>
</feature>
<keyword evidence="1" id="KW-0472">Membrane</keyword>
<name>A0A1C0PBX0_CITFR</name>
<geneLocation type="plasmid" evidence="9">
    <name>pRHBSTW-00370_2</name>
</geneLocation>
<keyword evidence="1" id="KW-0812">Transmembrane</keyword>
<gene>
    <name evidence="7" type="ORF">B9P89_17800</name>
    <name evidence="9" type="ORF">HV178_25825</name>
    <name evidence="8" type="ORF">HV183_25525</name>
    <name evidence="6" type="ORF">KV121_004568</name>
    <name evidence="2" type="ORF">KY227_002072</name>
    <name evidence="4" type="ORF">P7U51_004120</name>
    <name evidence="5" type="ORF">PQQ21_005295</name>
    <name evidence="3" type="ORF">SGX49_004353</name>
</gene>
<dbReference type="Proteomes" id="UP001279522">
    <property type="component" value="Unassembled WGS sequence"/>
</dbReference>
<protein>
    <submittedName>
        <fullName evidence="7">Uncharacterized protein</fullName>
    </submittedName>
</protein>
<evidence type="ECO:0000313" key="6">
    <source>
        <dbReference type="EMBL" id="HBH7044431.1"/>
    </source>
</evidence>
<evidence type="ECO:0000313" key="12">
    <source>
        <dbReference type="Proteomes" id="UP000512222"/>
    </source>
</evidence>
<accession>A0A1C0PBX0</accession>
<reference evidence="11 12" key="3">
    <citation type="submission" date="2020-06" db="EMBL/GenBank/DDBJ databases">
        <title>REHAB project genomes.</title>
        <authorList>
            <person name="Shaw L.P."/>
        </authorList>
    </citation>
    <scope>NUCLEOTIDE SEQUENCE [LARGE SCALE GENOMIC DNA]</scope>
    <source>
        <strain evidence="12">RHBSTW-00370</strain>
        <strain evidence="11">RHBSTW-00398</strain>
        <plasmid evidence="12">prhbstw-00370_2</plasmid>
        <plasmid evidence="11">prhbstw-00398_2</plasmid>
    </source>
</reference>
<reference evidence="6" key="2">
    <citation type="journal article" date="2018" name="Genome Biol.">
        <title>SKESA: strategic k-mer extension for scrupulous assemblies.</title>
        <authorList>
            <person name="Souvorov A."/>
            <person name="Agarwala R."/>
            <person name="Lipman D.J."/>
        </authorList>
    </citation>
    <scope>NUCLEOTIDE SEQUENCE</scope>
    <source>
        <strain evidence="6">91871</strain>
    </source>
</reference>
<evidence type="ECO:0000313" key="2">
    <source>
        <dbReference type="EMBL" id="EHT9939003.1"/>
    </source>
</evidence>
<reference evidence="8" key="4">
    <citation type="journal article" date="2021" name="Microb. Genom.">
        <title>A genomic epidemiological study shows that prevalence of antimicrobial resistance in Enterobacterales is associated with the livestock host, as well as antimicrobial usage.</title>
        <authorList>
            <person name="AbuOun M."/>
            <person name="Jones H."/>
            <person name="Stubberfield E."/>
            <person name="Gilson D."/>
            <person name="Shaw L.P."/>
            <person name="Hubbard A.T.M."/>
            <person name="Chau K.K."/>
            <person name="Sebra R."/>
            <person name="Peto T.E.A."/>
            <person name="Crook D.W."/>
            <person name="Read D.S."/>
            <person name="Gweon H.S."/>
            <person name="Walker A.S."/>
            <person name="Stoesser N."/>
            <person name="Smith R.P."/>
            <person name="Anjum M.F."/>
            <person name="On Behalf Of The Rehab Consortium."/>
        </authorList>
    </citation>
    <scope>NUCLEOTIDE SEQUENCE</scope>
    <source>
        <strain evidence="9">RHBSTW-00370</strain>
        <strain evidence="8">RHBSTW-00398</strain>
    </source>
</reference>
<keyword evidence="8" id="KW-0614">Plasmid</keyword>
<dbReference type="Proteomes" id="UP000512222">
    <property type="component" value="Plasmid pRHBSTW-00370_2"/>
</dbReference>
<dbReference type="AlphaFoldDB" id="A0A1C0PBX0"/>
<evidence type="ECO:0000313" key="5">
    <source>
        <dbReference type="EMBL" id="EMN4147924.1"/>
    </source>
</evidence>
<geneLocation type="plasmid" evidence="11">
    <name>prhbstw-00398_2</name>
</geneLocation>
<evidence type="ECO:0000313" key="7">
    <source>
        <dbReference type="EMBL" id="OYR01828.1"/>
    </source>
</evidence>
<evidence type="ECO:0000313" key="8">
    <source>
        <dbReference type="EMBL" id="QLO16740.1"/>
    </source>
</evidence>
<dbReference type="EMBL" id="CP056574">
    <property type="protein sequence ID" value="QLV33380.1"/>
    <property type="molecule type" value="Genomic_DNA"/>
</dbReference>
<dbReference type="EMBL" id="NEFA01000022">
    <property type="protein sequence ID" value="OYR01828.1"/>
    <property type="molecule type" value="Genomic_DNA"/>
</dbReference>
<evidence type="ECO:0000313" key="10">
    <source>
        <dbReference type="Proteomes" id="UP000215827"/>
    </source>
</evidence>
<dbReference type="EMBL" id="CP055539">
    <property type="protein sequence ID" value="QLO16740.1"/>
    <property type="molecule type" value="Genomic_DNA"/>
</dbReference>
<geneLocation type="plasmid" evidence="8">
    <name>pRHBSTW-00398_2</name>
</geneLocation>
<dbReference type="Proteomes" id="UP000510650">
    <property type="component" value="Plasmid pRHBSTW-00398_2"/>
</dbReference>
<keyword evidence="1" id="KW-1133">Transmembrane helix</keyword>
<evidence type="ECO:0000313" key="11">
    <source>
        <dbReference type="Proteomes" id="UP000510650"/>
    </source>
</evidence>
<evidence type="ECO:0000313" key="9">
    <source>
        <dbReference type="EMBL" id="QLV33380.1"/>
    </source>
</evidence>
<proteinExistence type="predicted"/>
<feature type="transmembrane region" description="Helical" evidence="1">
    <location>
        <begin position="12"/>
        <end position="34"/>
    </location>
</feature>
<reference evidence="4" key="6">
    <citation type="submission" date="2024-02" db="EMBL/GenBank/DDBJ databases">
        <authorList>
            <consortium name="Clinical and Environmental Microbiology Branch: Whole genome sequencing antimicrobial resistance pathogens in the healthcare setting"/>
        </authorList>
    </citation>
    <scope>NUCLEOTIDE SEQUENCE</scope>
    <source>
        <strain evidence="2">2021DK-00049</strain>
        <strain evidence="5">2023GN-00102</strain>
        <strain evidence="3">2023GN-00287</strain>
        <strain evidence="4">Whole organism</strain>
    </source>
</reference>
<feature type="transmembrane region" description="Helical" evidence="1">
    <location>
        <begin position="77"/>
        <end position="96"/>
    </location>
</feature>
<sequence>MTSIITTLYEKLSFRVLAVPLIIFSIEFLIWAVLIRENVISGDWPLYRTCLFACFSSLIITGFTFQNPEGSDFLKAAAGLLGCLALGGLIIIIYYIGTLEFPIITAKMVWIFMMASFTSQLFTCLMKSMTD</sequence>
<evidence type="ECO:0000313" key="3">
    <source>
        <dbReference type="EMBL" id="ELV3681863.1"/>
    </source>
</evidence>